<protein>
    <submittedName>
        <fullName evidence="1">Uncharacterized protein</fullName>
    </submittedName>
</protein>
<reference evidence="1" key="2">
    <citation type="journal article" date="2015" name="Fish Shellfish Immunol.">
        <title>Early steps in the European eel (Anguilla anguilla)-Vibrio vulnificus interaction in the gills: Role of the RtxA13 toxin.</title>
        <authorList>
            <person name="Callol A."/>
            <person name="Pajuelo D."/>
            <person name="Ebbesson L."/>
            <person name="Teles M."/>
            <person name="MacKenzie S."/>
            <person name="Amaro C."/>
        </authorList>
    </citation>
    <scope>NUCLEOTIDE SEQUENCE</scope>
</reference>
<reference evidence="1" key="1">
    <citation type="submission" date="2014-11" db="EMBL/GenBank/DDBJ databases">
        <authorList>
            <person name="Amaro Gonzalez C."/>
        </authorList>
    </citation>
    <scope>NUCLEOTIDE SEQUENCE</scope>
</reference>
<dbReference type="AlphaFoldDB" id="A0A0E9PHB0"/>
<proteinExistence type="predicted"/>
<dbReference type="EMBL" id="GBXM01104900">
    <property type="protein sequence ID" value="JAH03677.1"/>
    <property type="molecule type" value="Transcribed_RNA"/>
</dbReference>
<organism evidence="1">
    <name type="scientific">Anguilla anguilla</name>
    <name type="common">European freshwater eel</name>
    <name type="synonym">Muraena anguilla</name>
    <dbReference type="NCBI Taxonomy" id="7936"/>
    <lineage>
        <taxon>Eukaryota</taxon>
        <taxon>Metazoa</taxon>
        <taxon>Chordata</taxon>
        <taxon>Craniata</taxon>
        <taxon>Vertebrata</taxon>
        <taxon>Euteleostomi</taxon>
        <taxon>Actinopterygii</taxon>
        <taxon>Neopterygii</taxon>
        <taxon>Teleostei</taxon>
        <taxon>Anguilliformes</taxon>
        <taxon>Anguillidae</taxon>
        <taxon>Anguilla</taxon>
    </lineage>
</organism>
<evidence type="ECO:0000313" key="1">
    <source>
        <dbReference type="EMBL" id="JAH03677.1"/>
    </source>
</evidence>
<sequence>MVSLANKTVAAKRWLPPYVLFPHWVLTFSVNK</sequence>
<accession>A0A0E9PHB0</accession>
<name>A0A0E9PHB0_ANGAN</name>